<dbReference type="NCBIfam" id="TIGR01222">
    <property type="entry name" value="minC"/>
    <property type="match status" value="1"/>
</dbReference>
<dbReference type="GO" id="GO:1901891">
    <property type="term" value="P:regulation of cell septum assembly"/>
    <property type="evidence" value="ECO:0007669"/>
    <property type="project" value="InterPro"/>
</dbReference>
<comment type="subunit">
    <text evidence="5 6">Interacts with MinD and FtsZ.</text>
</comment>
<dbReference type="GO" id="GO:0000902">
    <property type="term" value="P:cell morphogenesis"/>
    <property type="evidence" value="ECO:0007669"/>
    <property type="project" value="InterPro"/>
</dbReference>
<dbReference type="GO" id="GO:0000917">
    <property type="term" value="P:division septum assembly"/>
    <property type="evidence" value="ECO:0007669"/>
    <property type="project" value="UniProtKB-KW"/>
</dbReference>
<dbReference type="PANTHER" id="PTHR34108">
    <property type="entry name" value="SEPTUM SITE-DETERMINING PROTEIN MINC"/>
    <property type="match status" value="1"/>
</dbReference>
<feature type="domain" description="Septum formation inhibitor MinC C-terminal" evidence="7">
    <location>
        <begin position="103"/>
        <end position="201"/>
    </location>
</feature>
<dbReference type="InterPro" id="IPR036145">
    <property type="entry name" value="MinC_C_sf"/>
</dbReference>
<dbReference type="InterPro" id="IPR013033">
    <property type="entry name" value="MinC"/>
</dbReference>
<dbReference type="InterPro" id="IPR055219">
    <property type="entry name" value="MinC_N_1"/>
</dbReference>
<evidence type="ECO:0000256" key="2">
    <source>
        <dbReference type="ARBA" id="ARBA00022618"/>
    </source>
</evidence>
<proteinExistence type="inferred from homology"/>
<dbReference type="EMBL" id="FQZO01000001">
    <property type="protein sequence ID" value="SHI47297.1"/>
    <property type="molecule type" value="Genomic_DNA"/>
</dbReference>
<organism evidence="9 10">
    <name type="scientific">Clostridium amylolyticum</name>
    <dbReference type="NCBI Taxonomy" id="1121298"/>
    <lineage>
        <taxon>Bacteria</taxon>
        <taxon>Bacillati</taxon>
        <taxon>Bacillota</taxon>
        <taxon>Clostridia</taxon>
        <taxon>Eubacteriales</taxon>
        <taxon>Clostridiaceae</taxon>
        <taxon>Clostridium</taxon>
    </lineage>
</organism>
<dbReference type="AlphaFoldDB" id="A0A1M6BF44"/>
<keyword evidence="2 6" id="KW-0132">Cell division</keyword>
<dbReference type="OrthoDB" id="9790810at2"/>
<sequence>MIDNRIIIKGNKEGLTAVINMYKFKDFDDMLEVLIEKLSNGKKFFKGATLTININLKLIDEFHMKKLKHVLFEEYLIKDCVFVDKDDTSNKVFNGVHEGRTKFITRTIRGGQTINYPGNIVIIGDVNSGAEVHAEGNVVVLGTIKGQVHAGSSGNVKAFIAAYNLQPEILQISDIITISPDDEGKPEYPEVAKIKDGVIVVEPYLPNKYNY</sequence>
<keyword evidence="3 6" id="KW-0717">Septation</keyword>
<dbReference type="Pfam" id="PF03775">
    <property type="entry name" value="MinC_C"/>
    <property type="match status" value="1"/>
</dbReference>
<feature type="domain" description="Septum site-determining protein MinC N-terminal" evidence="8">
    <location>
        <begin position="6"/>
        <end position="74"/>
    </location>
</feature>
<dbReference type="Gene3D" id="3.30.160.540">
    <property type="match status" value="1"/>
</dbReference>
<evidence type="ECO:0000313" key="10">
    <source>
        <dbReference type="Proteomes" id="UP000184080"/>
    </source>
</evidence>
<evidence type="ECO:0000256" key="4">
    <source>
        <dbReference type="ARBA" id="ARBA00023306"/>
    </source>
</evidence>
<protein>
    <recommendedName>
        <fullName evidence="6">Probable septum site-determining protein MinC</fullName>
    </recommendedName>
</protein>
<dbReference type="InterPro" id="IPR016098">
    <property type="entry name" value="CAP/MinC_C"/>
</dbReference>
<dbReference type="SUPFAM" id="SSF63848">
    <property type="entry name" value="Cell-division inhibitor MinC, C-terminal domain"/>
    <property type="match status" value="1"/>
</dbReference>
<dbReference type="InterPro" id="IPR005526">
    <property type="entry name" value="Septum_form_inhib_MinC_C"/>
</dbReference>
<dbReference type="STRING" id="1121298.SAMN05444401_0743"/>
<dbReference type="Proteomes" id="UP000184080">
    <property type="component" value="Unassembled WGS sequence"/>
</dbReference>
<comment type="similarity">
    <text evidence="1 6">Belongs to the MinC family.</text>
</comment>
<evidence type="ECO:0000256" key="1">
    <source>
        <dbReference type="ARBA" id="ARBA00006291"/>
    </source>
</evidence>
<keyword evidence="10" id="KW-1185">Reference proteome</keyword>
<reference evidence="9 10" key="1">
    <citation type="submission" date="2016-11" db="EMBL/GenBank/DDBJ databases">
        <authorList>
            <person name="Jaros S."/>
            <person name="Januszkiewicz K."/>
            <person name="Wedrychowicz H."/>
        </authorList>
    </citation>
    <scope>NUCLEOTIDE SEQUENCE [LARGE SCALE GENOMIC DNA]</scope>
    <source>
        <strain evidence="9 10">DSM 21864</strain>
    </source>
</reference>
<accession>A0A1M6BF44</accession>
<dbReference type="Pfam" id="PF22642">
    <property type="entry name" value="MinC_N_1"/>
    <property type="match status" value="1"/>
</dbReference>
<keyword evidence="4 6" id="KW-0131">Cell cycle</keyword>
<dbReference type="HAMAP" id="MF_00267">
    <property type="entry name" value="MinC"/>
    <property type="match status" value="1"/>
</dbReference>
<dbReference type="RefSeq" id="WP_073003845.1">
    <property type="nucleotide sequence ID" value="NZ_FQZO01000001.1"/>
</dbReference>
<dbReference type="Gene3D" id="2.160.20.70">
    <property type="match status" value="1"/>
</dbReference>
<gene>
    <name evidence="6" type="primary">minC</name>
    <name evidence="9" type="ORF">SAMN05444401_0743</name>
</gene>
<evidence type="ECO:0000259" key="7">
    <source>
        <dbReference type="Pfam" id="PF03775"/>
    </source>
</evidence>
<comment type="function">
    <text evidence="6">Cell division inhibitor that blocks the formation of polar Z ring septums. Rapidly oscillates between the poles of the cell to destabilize FtsZ filaments that have formed before they mature into polar Z rings. Prevents FtsZ polymerization.</text>
</comment>
<name>A0A1M6BF44_9CLOT</name>
<dbReference type="NCBIfam" id="NF001775">
    <property type="entry name" value="PRK00513.1-6"/>
    <property type="match status" value="1"/>
</dbReference>
<evidence type="ECO:0000313" key="9">
    <source>
        <dbReference type="EMBL" id="SHI47297.1"/>
    </source>
</evidence>
<evidence type="ECO:0000256" key="6">
    <source>
        <dbReference type="HAMAP-Rule" id="MF_00267"/>
    </source>
</evidence>
<evidence type="ECO:0000256" key="3">
    <source>
        <dbReference type="ARBA" id="ARBA00023210"/>
    </source>
</evidence>
<dbReference type="PANTHER" id="PTHR34108:SF1">
    <property type="entry name" value="SEPTUM SITE-DETERMINING PROTEIN MINC"/>
    <property type="match status" value="1"/>
</dbReference>
<evidence type="ECO:0000259" key="8">
    <source>
        <dbReference type="Pfam" id="PF22642"/>
    </source>
</evidence>
<evidence type="ECO:0000256" key="5">
    <source>
        <dbReference type="ARBA" id="ARBA00046874"/>
    </source>
</evidence>